<comment type="subcellular location">
    <subcellularLocation>
        <location evidence="2">Membrane</location>
        <topology evidence="2">Multi-pass membrane protein</topology>
    </subcellularLocation>
</comment>
<dbReference type="Proteomes" id="UP000034344">
    <property type="component" value="Unassembled WGS sequence"/>
</dbReference>
<evidence type="ECO:0000256" key="9">
    <source>
        <dbReference type="ARBA" id="ARBA00023049"/>
    </source>
</evidence>
<keyword evidence="5 11" id="KW-0812">Transmembrane</keyword>
<dbReference type="AlphaFoldDB" id="A0A0G0HD08"/>
<organism evidence="13 14">
    <name type="scientific">Candidatus Roizmanbacteria bacterium GW2011_GWA2_36_23</name>
    <dbReference type="NCBI Taxonomy" id="1618480"/>
    <lineage>
        <taxon>Bacteria</taxon>
        <taxon>Candidatus Roizmaniibacteriota</taxon>
    </lineage>
</organism>
<evidence type="ECO:0000256" key="6">
    <source>
        <dbReference type="ARBA" id="ARBA00022801"/>
    </source>
</evidence>
<dbReference type="STRING" id="1618480.US11_C0004G0066"/>
<dbReference type="PANTHER" id="PTHR42837">
    <property type="entry name" value="REGULATOR OF SIGMA-E PROTEASE RSEP"/>
    <property type="match status" value="1"/>
</dbReference>
<dbReference type="InterPro" id="IPR004387">
    <property type="entry name" value="Pept_M50_Zn"/>
</dbReference>
<dbReference type="SUPFAM" id="SSF50156">
    <property type="entry name" value="PDZ domain-like"/>
    <property type="match status" value="1"/>
</dbReference>
<evidence type="ECO:0000256" key="10">
    <source>
        <dbReference type="ARBA" id="ARBA00023136"/>
    </source>
</evidence>
<name>A0A0G0HD08_9BACT</name>
<evidence type="ECO:0000256" key="2">
    <source>
        <dbReference type="ARBA" id="ARBA00004141"/>
    </source>
</evidence>
<dbReference type="EMBL" id="LBRS01000004">
    <property type="protein sequence ID" value="KKQ01796.1"/>
    <property type="molecule type" value="Genomic_DNA"/>
</dbReference>
<dbReference type="InterPro" id="IPR008915">
    <property type="entry name" value="Peptidase_M50"/>
</dbReference>
<evidence type="ECO:0000259" key="12">
    <source>
        <dbReference type="Pfam" id="PF02163"/>
    </source>
</evidence>
<keyword evidence="10 11" id="KW-0472">Membrane</keyword>
<feature type="transmembrane region" description="Helical" evidence="11">
    <location>
        <begin position="327"/>
        <end position="345"/>
    </location>
</feature>
<reference evidence="13 14" key="1">
    <citation type="journal article" date="2015" name="Nature">
        <title>rRNA introns, odd ribosomes, and small enigmatic genomes across a large radiation of phyla.</title>
        <authorList>
            <person name="Brown C.T."/>
            <person name="Hug L.A."/>
            <person name="Thomas B.C."/>
            <person name="Sharon I."/>
            <person name="Castelle C.J."/>
            <person name="Singh A."/>
            <person name="Wilkins M.J."/>
            <person name="Williams K.H."/>
            <person name="Banfield J.F."/>
        </authorList>
    </citation>
    <scope>NUCLEOTIDE SEQUENCE [LARGE SCALE GENOMIC DNA]</scope>
</reference>
<keyword evidence="4 13" id="KW-0645">Protease</keyword>
<comment type="caution">
    <text evidence="13">The sequence shown here is derived from an EMBL/GenBank/DDBJ whole genome shotgun (WGS) entry which is preliminary data.</text>
</comment>
<evidence type="ECO:0000256" key="11">
    <source>
        <dbReference type="SAM" id="Phobius"/>
    </source>
</evidence>
<accession>A0A0G0HD08</accession>
<dbReference type="Gene3D" id="2.30.42.10">
    <property type="match status" value="1"/>
</dbReference>
<dbReference type="PANTHER" id="PTHR42837:SF2">
    <property type="entry name" value="MEMBRANE METALLOPROTEASE ARASP2, CHLOROPLASTIC-RELATED"/>
    <property type="match status" value="1"/>
</dbReference>
<evidence type="ECO:0000313" key="13">
    <source>
        <dbReference type="EMBL" id="KKQ01796.1"/>
    </source>
</evidence>
<dbReference type="GO" id="GO:0006508">
    <property type="term" value="P:proteolysis"/>
    <property type="evidence" value="ECO:0007669"/>
    <property type="project" value="UniProtKB-KW"/>
</dbReference>
<evidence type="ECO:0000256" key="8">
    <source>
        <dbReference type="ARBA" id="ARBA00022989"/>
    </source>
</evidence>
<keyword evidence="8 11" id="KW-1133">Transmembrane helix</keyword>
<gene>
    <name evidence="13" type="ORF">US11_C0004G0066</name>
</gene>
<feature type="transmembrane region" description="Helical" evidence="11">
    <location>
        <begin position="93"/>
        <end position="115"/>
    </location>
</feature>
<evidence type="ECO:0000256" key="3">
    <source>
        <dbReference type="ARBA" id="ARBA00007931"/>
    </source>
</evidence>
<dbReference type="CDD" id="cd06163">
    <property type="entry name" value="S2P-M50_PDZ_RseP-like"/>
    <property type="match status" value="1"/>
</dbReference>
<feature type="transmembrane region" description="Helical" evidence="11">
    <location>
        <begin position="279"/>
        <end position="297"/>
    </location>
</feature>
<protein>
    <submittedName>
        <fullName evidence="13">Membrane-associated zinc metalloprotease</fullName>
    </submittedName>
</protein>
<keyword evidence="7" id="KW-0862">Zinc</keyword>
<evidence type="ECO:0000256" key="5">
    <source>
        <dbReference type="ARBA" id="ARBA00022692"/>
    </source>
</evidence>
<proteinExistence type="inferred from homology"/>
<evidence type="ECO:0000256" key="1">
    <source>
        <dbReference type="ARBA" id="ARBA00001947"/>
    </source>
</evidence>
<feature type="domain" description="Peptidase M50" evidence="12">
    <location>
        <begin position="6"/>
        <end position="339"/>
    </location>
</feature>
<dbReference type="InterPro" id="IPR036034">
    <property type="entry name" value="PDZ_sf"/>
</dbReference>
<keyword evidence="9 13" id="KW-0482">Metalloprotease</keyword>
<comment type="similarity">
    <text evidence="3">Belongs to the peptidase M50B family.</text>
</comment>
<sequence>MSIIVFLIILTLLVLVHELGHFIAARKNGVRVDEFGIGFPPRLFSIKKGETTYSINAIPIGGFVKLYGEEYHENTKKELRQKAFVYKKPWQKATIIIGGVVGNFLLAWVLISYLFTQGVPAPINKVLVENVISNTPAAKAGIKKNDIIFAIKETNKKSPITSSNDLIDISKKYGDRQIILLIERDGQTLETTITPRKNPPSGQGPLGVVITSFMEKKYSWYQAPFFGLIESFKISQKIAVEVVNTLVKLVTFQKPQVDVAGPIGIAQYTGQAIKFGKNAILELLALLSLNLAIVNILPFPALDGGRLIFVIYEWVSKKRVNQTIERYLNLAGIIILLSLALLISYRDIVRLIR</sequence>
<evidence type="ECO:0000256" key="7">
    <source>
        <dbReference type="ARBA" id="ARBA00022833"/>
    </source>
</evidence>
<keyword evidence="6" id="KW-0378">Hydrolase</keyword>
<evidence type="ECO:0000256" key="4">
    <source>
        <dbReference type="ARBA" id="ARBA00022670"/>
    </source>
</evidence>
<dbReference type="GO" id="GO:0004222">
    <property type="term" value="F:metalloendopeptidase activity"/>
    <property type="evidence" value="ECO:0007669"/>
    <property type="project" value="InterPro"/>
</dbReference>
<evidence type="ECO:0000313" key="14">
    <source>
        <dbReference type="Proteomes" id="UP000034344"/>
    </source>
</evidence>
<comment type="cofactor">
    <cofactor evidence="1">
        <name>Zn(2+)</name>
        <dbReference type="ChEBI" id="CHEBI:29105"/>
    </cofactor>
</comment>
<dbReference type="GO" id="GO:0016020">
    <property type="term" value="C:membrane"/>
    <property type="evidence" value="ECO:0007669"/>
    <property type="project" value="UniProtKB-SubCell"/>
</dbReference>
<dbReference type="Pfam" id="PF02163">
    <property type="entry name" value="Peptidase_M50"/>
    <property type="match status" value="1"/>
</dbReference>